<reference evidence="1 2" key="1">
    <citation type="submission" date="2019-06" db="EMBL/GenBank/DDBJ databases">
        <title>Sequencing the genomes of 1000 actinobacteria strains.</title>
        <authorList>
            <person name="Klenk H.-P."/>
        </authorList>
    </citation>
    <scope>NUCLEOTIDE SEQUENCE [LARGE SCALE GENOMIC DNA]</scope>
    <source>
        <strain evidence="1 2">DSM 45301</strain>
    </source>
</reference>
<keyword evidence="2" id="KW-1185">Reference proteome</keyword>
<evidence type="ECO:0000313" key="1">
    <source>
        <dbReference type="EMBL" id="TQM06078.1"/>
    </source>
</evidence>
<evidence type="ECO:0000313" key="2">
    <source>
        <dbReference type="Proteomes" id="UP000315677"/>
    </source>
</evidence>
<dbReference type="RefSeq" id="WP_142059693.1">
    <property type="nucleotide sequence ID" value="NZ_VFPA01000004.1"/>
</dbReference>
<gene>
    <name evidence="1" type="ORF">FB558_6313</name>
</gene>
<proteinExistence type="predicted"/>
<dbReference type="EMBL" id="VFPA01000004">
    <property type="protein sequence ID" value="TQM06078.1"/>
    <property type="molecule type" value="Genomic_DNA"/>
</dbReference>
<dbReference type="Proteomes" id="UP000315677">
    <property type="component" value="Unassembled WGS sequence"/>
</dbReference>
<dbReference type="AlphaFoldDB" id="A0A543D9X2"/>
<name>A0A543D9X2_9PSEU</name>
<organism evidence="1 2">
    <name type="scientific">Pseudonocardia kunmingensis</name>
    <dbReference type="NCBI Taxonomy" id="630975"/>
    <lineage>
        <taxon>Bacteria</taxon>
        <taxon>Bacillati</taxon>
        <taxon>Actinomycetota</taxon>
        <taxon>Actinomycetes</taxon>
        <taxon>Pseudonocardiales</taxon>
        <taxon>Pseudonocardiaceae</taxon>
        <taxon>Pseudonocardia</taxon>
    </lineage>
</organism>
<accession>A0A543D9X2</accession>
<protein>
    <submittedName>
        <fullName evidence="1">Uncharacterized protein</fullName>
    </submittedName>
</protein>
<comment type="caution">
    <text evidence="1">The sequence shown here is derived from an EMBL/GenBank/DDBJ whole genome shotgun (WGS) entry which is preliminary data.</text>
</comment>
<dbReference type="OrthoDB" id="3699656at2"/>
<sequence length="124" mass="13329">MNGFAPGYTAVLCAAAPCRTETFGETTTTLRECVRTSRHGVLVTSGCTLGALSCRLRPPGPLLVVQPCDDERRPLGPAVRIGPVIRPDDISSIEGWIRGDRLDPTLLPSHLMGLHRRTRGAGQN</sequence>